<evidence type="ECO:0000313" key="10">
    <source>
        <dbReference type="Proteomes" id="UP000616769"/>
    </source>
</evidence>
<keyword evidence="3" id="KW-0813">Transport</keyword>
<dbReference type="EMBL" id="JXLN01011589">
    <property type="protein sequence ID" value="KPM07482.1"/>
    <property type="molecule type" value="Genomic_DNA"/>
</dbReference>
<dbReference type="PROSITE" id="PS00211">
    <property type="entry name" value="ABC_TRANSPORTER_1"/>
    <property type="match status" value="2"/>
</dbReference>
<accession>A0A132A932</accession>
<dbReference type="InterPro" id="IPR036640">
    <property type="entry name" value="ABC1_TM_sf"/>
</dbReference>
<keyword evidence="4" id="KW-0812">Transmembrane</keyword>
<dbReference type="InterPro" id="IPR017871">
    <property type="entry name" value="ABC_transporter-like_CS"/>
</dbReference>
<dbReference type="InterPro" id="IPR039421">
    <property type="entry name" value="Type_1_exporter"/>
</dbReference>
<dbReference type="GO" id="GO:0005743">
    <property type="term" value="C:mitochondrial inner membrane"/>
    <property type="evidence" value="ECO:0007669"/>
    <property type="project" value="TreeGrafter"/>
</dbReference>
<proteinExistence type="inferred from homology"/>
<protein>
    <submittedName>
        <fullName evidence="9">ABC transporter sub-family B, mitochondrial-like protein 2</fullName>
    </submittedName>
</protein>
<dbReference type="Pfam" id="PF00005">
    <property type="entry name" value="ABC_tran"/>
    <property type="match status" value="2"/>
</dbReference>
<dbReference type="Gene3D" id="1.20.1560.10">
    <property type="entry name" value="ABC transporter type 1, transmembrane domain"/>
    <property type="match status" value="1"/>
</dbReference>
<dbReference type="SUPFAM" id="SSF90123">
    <property type="entry name" value="ABC transporter transmembrane region"/>
    <property type="match status" value="1"/>
</dbReference>
<dbReference type="Pfam" id="PF00664">
    <property type="entry name" value="ABC_membrane"/>
    <property type="match status" value="1"/>
</dbReference>
<dbReference type="SMART" id="SM00382">
    <property type="entry name" value="AAA"/>
    <property type="match status" value="2"/>
</dbReference>
<dbReference type="Proteomes" id="UP000616769">
    <property type="component" value="Unassembled WGS sequence"/>
</dbReference>
<dbReference type="GO" id="GO:0090374">
    <property type="term" value="P:oligopeptide export from mitochondrion"/>
    <property type="evidence" value="ECO:0007669"/>
    <property type="project" value="TreeGrafter"/>
</dbReference>
<feature type="non-terminal residue" evidence="9">
    <location>
        <position position="931"/>
    </location>
</feature>
<evidence type="ECO:0000313" key="9">
    <source>
        <dbReference type="EMBL" id="KPM07482.1"/>
    </source>
</evidence>
<dbReference type="PROSITE" id="PS50893">
    <property type="entry name" value="ABC_TRANSPORTER_2"/>
    <property type="match status" value="2"/>
</dbReference>
<name>A0A132A932_SARSC</name>
<keyword evidence="5" id="KW-0547">Nucleotide-binding</keyword>
<evidence type="ECO:0000256" key="2">
    <source>
        <dbReference type="ARBA" id="ARBA00007577"/>
    </source>
</evidence>
<comment type="caution">
    <text evidence="9">The sequence shown here is derived from an EMBL/GenBank/DDBJ whole genome shotgun (WGS) entry which is preliminary data.</text>
</comment>
<dbReference type="CDD" id="cd18578">
    <property type="entry name" value="ABC_6TM_Pgp_ABCB1_D2_like"/>
    <property type="match status" value="1"/>
</dbReference>
<dbReference type="CDD" id="cd03249">
    <property type="entry name" value="ABC_MTABC3_MDL1_MDL2"/>
    <property type="match status" value="2"/>
</dbReference>
<dbReference type="GO" id="GO:0015421">
    <property type="term" value="F:ABC-type oligopeptide transporter activity"/>
    <property type="evidence" value="ECO:0007669"/>
    <property type="project" value="TreeGrafter"/>
</dbReference>
<dbReference type="FunFam" id="3.40.50.300:FF:000916">
    <property type="entry name" value="ABC transporter B family member 9"/>
    <property type="match status" value="1"/>
</dbReference>
<keyword evidence="6" id="KW-0067">ATP-binding</keyword>
<keyword evidence="7" id="KW-1133">Transmembrane helix</keyword>
<dbReference type="GO" id="GO:0005524">
    <property type="term" value="F:ATP binding"/>
    <property type="evidence" value="ECO:0007669"/>
    <property type="project" value="UniProtKB-KW"/>
</dbReference>
<sequence length="931" mass="104127">IIERQSNIDSSKHHGKQLQEYRTDIEFSNIHFSYPTRPDVPILQGLNLKIKHGQIVALVGPSGCGKSTTMQLLQRFYDPIKGGVFLGDCDLKDLNVGWLRRQFGIVRQEPVLFDDSIEENIRIGMPLEQMEKVTKAQIEKAAREANAHEFISKLPSGYQTYVGDRGAQLSGGQKQRIAIARALISNPKILLLDEATSALDLESEAIVQAALDRASHNRTTIIIAHRLSTIINADRIIYIENGQVIEDGDHKTLMATKGKYYQLVQAQNIQTKIKDEFDDIRHEDNFHQQIERQMERRSTLEMRLSFAGSGDLSLKLHPNTQIDNDDYDDGNEPDGEMKKRMLEKKFPFKKFFRLIMMDKWYFLIATLAALLYGMATPVYALIFGEFVNIFAISDDGDFLKRETLIYSMAFVGLSVSLLICCTIQITLFGIASEKLTKRLRTMMYKAILCQPISFFDEKINSSGALCARLANDAANVQGATGLKISMLCQAISVVVFSLIMGFLCNWRLLLVSMILMPFVAIASMISSSMTSKNAHKDSETAEKFSKITIEVVNAIRTVVSLTKERYFYAKLDQILISHYRAVRVKCFLKAIVMSISLGMPLFAYTVCYLYGGYLIAYGLLRSSDFFKIVESLIFGALVVGQSAVLSSDFSKAKIAAMNIFNLVDKTPSISRPFSSPKNDISKKPKRSSGNISFRGVCFGYPSRSEAPILNGLSFDARQGETIALVGGSGCGKSTTIKLIERFYDCTKGQILLDGSNILNLDVDWLRRQMSLVSQEPKLFGYSIKENIAYGDLSREISFDEIVKAAQMANVHDFIQQLPLGYDTTVGGKGQQLSGGQKQRIAIARALIRNPSILLLDEATSALDTASEQLIQDALDEVSKNRTCLIIAHRLKTIINADKIVVIDGGQNVEEGNHQELLARRGQYWKLYNHKN</sequence>
<evidence type="ECO:0000256" key="4">
    <source>
        <dbReference type="ARBA" id="ARBA00022692"/>
    </source>
</evidence>
<dbReference type="OrthoDB" id="6494403at2759"/>
<keyword evidence="8" id="KW-0472">Membrane</keyword>
<evidence type="ECO:0000256" key="7">
    <source>
        <dbReference type="ARBA" id="ARBA00022989"/>
    </source>
</evidence>
<evidence type="ECO:0000256" key="5">
    <source>
        <dbReference type="ARBA" id="ARBA00022741"/>
    </source>
</evidence>
<evidence type="ECO:0000256" key="6">
    <source>
        <dbReference type="ARBA" id="ARBA00022840"/>
    </source>
</evidence>
<dbReference type="GO" id="GO:0016887">
    <property type="term" value="F:ATP hydrolysis activity"/>
    <property type="evidence" value="ECO:0007669"/>
    <property type="project" value="InterPro"/>
</dbReference>
<dbReference type="AlphaFoldDB" id="A0A132A932"/>
<evidence type="ECO:0000256" key="1">
    <source>
        <dbReference type="ARBA" id="ARBA00004141"/>
    </source>
</evidence>
<reference evidence="9 10" key="1">
    <citation type="journal article" date="2015" name="Parasit. Vectors">
        <title>Draft genome of the scabies mite.</title>
        <authorList>
            <person name="Rider S.D.Jr."/>
            <person name="Morgan M.S."/>
            <person name="Arlian L.G."/>
        </authorList>
    </citation>
    <scope>NUCLEOTIDE SEQUENCE [LARGE SCALE GENOMIC DNA]</scope>
    <source>
        <strain evidence="9">Arlian Lab</strain>
    </source>
</reference>
<dbReference type="InterPro" id="IPR011527">
    <property type="entry name" value="ABC1_TM_dom"/>
</dbReference>
<dbReference type="VEuPathDB" id="VectorBase:SSCA006110"/>
<dbReference type="InterPro" id="IPR027417">
    <property type="entry name" value="P-loop_NTPase"/>
</dbReference>
<organism evidence="9 10">
    <name type="scientific">Sarcoptes scabiei</name>
    <name type="common">Itch mite</name>
    <name type="synonym">Acarus scabiei</name>
    <dbReference type="NCBI Taxonomy" id="52283"/>
    <lineage>
        <taxon>Eukaryota</taxon>
        <taxon>Metazoa</taxon>
        <taxon>Ecdysozoa</taxon>
        <taxon>Arthropoda</taxon>
        <taxon>Chelicerata</taxon>
        <taxon>Arachnida</taxon>
        <taxon>Acari</taxon>
        <taxon>Acariformes</taxon>
        <taxon>Sarcoptiformes</taxon>
        <taxon>Astigmata</taxon>
        <taxon>Psoroptidia</taxon>
        <taxon>Sarcoptoidea</taxon>
        <taxon>Sarcoptidae</taxon>
        <taxon>Sarcoptinae</taxon>
        <taxon>Sarcoptes</taxon>
    </lineage>
</organism>
<gene>
    <name evidence="9" type="ORF">QR98_0059760</name>
</gene>
<dbReference type="InterPro" id="IPR003439">
    <property type="entry name" value="ABC_transporter-like_ATP-bd"/>
</dbReference>
<dbReference type="PROSITE" id="PS50929">
    <property type="entry name" value="ABC_TM1F"/>
    <property type="match status" value="1"/>
</dbReference>
<comment type="subcellular location">
    <subcellularLocation>
        <location evidence="1">Membrane</location>
        <topology evidence="1">Multi-pass membrane protein</topology>
    </subcellularLocation>
</comment>
<comment type="similarity">
    <text evidence="2">Belongs to the ABC transporter superfamily. ABCB family. Multidrug resistance exporter (TC 3.A.1.201) subfamily.</text>
</comment>
<dbReference type="Gene3D" id="3.40.50.300">
    <property type="entry name" value="P-loop containing nucleotide triphosphate hydrolases"/>
    <property type="match status" value="2"/>
</dbReference>
<dbReference type="InterPro" id="IPR003593">
    <property type="entry name" value="AAA+_ATPase"/>
</dbReference>
<dbReference type="PANTHER" id="PTHR43394">
    <property type="entry name" value="ATP-DEPENDENT PERMEASE MDL1, MITOCHONDRIAL"/>
    <property type="match status" value="1"/>
</dbReference>
<dbReference type="SUPFAM" id="SSF52540">
    <property type="entry name" value="P-loop containing nucleoside triphosphate hydrolases"/>
    <property type="match status" value="2"/>
</dbReference>
<dbReference type="PANTHER" id="PTHR43394:SF1">
    <property type="entry name" value="ATP-BINDING CASSETTE SUB-FAMILY B MEMBER 10, MITOCHONDRIAL"/>
    <property type="match status" value="1"/>
</dbReference>
<evidence type="ECO:0000256" key="8">
    <source>
        <dbReference type="ARBA" id="ARBA00023136"/>
    </source>
</evidence>
<evidence type="ECO:0000256" key="3">
    <source>
        <dbReference type="ARBA" id="ARBA00022448"/>
    </source>
</evidence>
<dbReference type="FunFam" id="3.40.50.300:FF:000205">
    <property type="entry name" value="ABC transporter B family member 4"/>
    <property type="match status" value="1"/>
</dbReference>